<evidence type="ECO:0000313" key="4">
    <source>
        <dbReference type="EMBL" id="KAJ4966764.1"/>
    </source>
</evidence>
<evidence type="ECO:0000313" key="5">
    <source>
        <dbReference type="Proteomes" id="UP001141806"/>
    </source>
</evidence>
<evidence type="ECO:0000256" key="1">
    <source>
        <dbReference type="ARBA" id="ARBA00010240"/>
    </source>
</evidence>
<evidence type="ECO:0000256" key="3">
    <source>
        <dbReference type="ARBA" id="ARBA00022963"/>
    </source>
</evidence>
<dbReference type="InterPro" id="IPR016035">
    <property type="entry name" value="Acyl_Trfase/lysoPLipase"/>
</dbReference>
<dbReference type="SUPFAM" id="SSF52151">
    <property type="entry name" value="FabD/lysophospholipase-like"/>
    <property type="match status" value="1"/>
</dbReference>
<dbReference type="Proteomes" id="UP001141806">
    <property type="component" value="Unassembled WGS sequence"/>
</dbReference>
<protein>
    <submittedName>
        <fullName evidence="4">Uncharacterized protein</fullName>
    </submittedName>
</protein>
<keyword evidence="3" id="KW-0443">Lipid metabolism</keyword>
<dbReference type="PANTHER" id="PTHR32241">
    <property type="entry name" value="PATATIN-LIKE PROTEIN 6"/>
    <property type="match status" value="1"/>
</dbReference>
<organism evidence="4 5">
    <name type="scientific">Protea cynaroides</name>
    <dbReference type="NCBI Taxonomy" id="273540"/>
    <lineage>
        <taxon>Eukaryota</taxon>
        <taxon>Viridiplantae</taxon>
        <taxon>Streptophyta</taxon>
        <taxon>Embryophyta</taxon>
        <taxon>Tracheophyta</taxon>
        <taxon>Spermatophyta</taxon>
        <taxon>Magnoliopsida</taxon>
        <taxon>Proteales</taxon>
        <taxon>Proteaceae</taxon>
        <taxon>Protea</taxon>
    </lineage>
</organism>
<dbReference type="AlphaFoldDB" id="A0A9Q0QPC5"/>
<dbReference type="GO" id="GO:0016787">
    <property type="term" value="F:hydrolase activity"/>
    <property type="evidence" value="ECO:0007669"/>
    <property type="project" value="UniProtKB-KW"/>
</dbReference>
<dbReference type="GO" id="GO:0016042">
    <property type="term" value="P:lipid catabolic process"/>
    <property type="evidence" value="ECO:0007669"/>
    <property type="project" value="UniProtKB-KW"/>
</dbReference>
<accession>A0A9Q0QPC5</accession>
<keyword evidence="5" id="KW-1185">Reference proteome</keyword>
<dbReference type="EMBL" id="JAMYWD010000007">
    <property type="protein sequence ID" value="KAJ4966764.1"/>
    <property type="molecule type" value="Genomic_DNA"/>
</dbReference>
<gene>
    <name evidence="4" type="ORF">NE237_018613</name>
</gene>
<evidence type="ECO:0000256" key="2">
    <source>
        <dbReference type="ARBA" id="ARBA00022801"/>
    </source>
</evidence>
<comment type="caution">
    <text evidence="4">The sequence shown here is derived from an EMBL/GenBank/DDBJ whole genome shotgun (WGS) entry which is preliminary data.</text>
</comment>
<name>A0A9Q0QPC5_9MAGN</name>
<dbReference type="OrthoDB" id="630895at2759"/>
<comment type="similarity">
    <text evidence="1">Belongs to the patatin family.</text>
</comment>
<dbReference type="PANTHER" id="PTHR32241:SF12">
    <property type="entry name" value="OS03G0784100 PROTEIN"/>
    <property type="match status" value="1"/>
</dbReference>
<keyword evidence="2" id="KW-0378">Hydrolase</keyword>
<proteinExistence type="inferred from homology"/>
<reference evidence="4" key="1">
    <citation type="journal article" date="2023" name="Plant J.">
        <title>The genome of the king protea, Protea cynaroides.</title>
        <authorList>
            <person name="Chang J."/>
            <person name="Duong T.A."/>
            <person name="Schoeman C."/>
            <person name="Ma X."/>
            <person name="Roodt D."/>
            <person name="Barker N."/>
            <person name="Li Z."/>
            <person name="Van de Peer Y."/>
            <person name="Mizrachi E."/>
        </authorList>
    </citation>
    <scope>NUCLEOTIDE SEQUENCE</scope>
    <source>
        <tissue evidence="4">Young leaves</tissue>
    </source>
</reference>
<sequence length="105" mass="11313">MRPERTTRNFRILSINGSSVTDRILASKALAHLEAYLLKKSGDADAWIADYFDVVAGAGNGGILAAFLFTRGKGGLPMFTADEALRFIIGNHQKISPSLPASSFK</sequence>
<dbReference type="Gene3D" id="3.40.1090.10">
    <property type="entry name" value="Cytosolic phospholipase A2 catalytic domain"/>
    <property type="match status" value="1"/>
</dbReference>
<keyword evidence="3" id="KW-0442">Lipid degradation</keyword>